<sequence length="1983" mass="221326">MPAQLNEETGIVLLKCRTTIYLVEWYALRPYDNILPHRQAKSEIVVRMDGSKSIFMLQPRFEQAIYQIKLNENTRPGRVGMVRAHHRAEEVIDDKIIYSLLTDSNQASNFQIDGNSGEINSTLQFDFEKDKRFQFKVIACLLSKPGLCGETDVIISVMDLNDNAPVFNNSLYTITTPLDLSVGSEVGTVVAMDEDSGKNKLIGYSLILPQQDRHLFSIDNNTGTIYLEQSFKEIQNYRFEVEATDHGEPPLSSKATVVVELGGSNPTAPEFDEFRYDIHRQAPIPSGVVLVQVHATDPDPGPIGQVKYQFASPANDGVKKDLEKLSINEESGKISSIVQLTSLDGPIMQITVEAVDQSPVFKRKSQTVVVLHIVSNETDKLEFVPLPKIVFISSDKAPGSSIINVQARSTMSELIKYSLESDSRIKKYFEIEEDRLQLRSKLMPGEYILKLKASIRNDYLTASHQMKVVVMKDREKFPVFDKLAYQFHVPLNGEMPLKLPKVNCTLANSPIEYSMFPTVNFPQGLDIDKITGQLSVDETFVKNNHKKGFVFVVVRARNMDFPQFFSDAAITIKVDETMFPSLLYRFSIDENTAIGSVINTSIKVTQDPSSQDTVRYTIQPSDTFNIDDNGNLIVIKDIDLEQMKPESNGIINLIATAKMNDETTSTKVQIKINDVDEFGPEFVDHNIRFVIKDDMEVGTELGQVMMSDRDFSGLTTLVFKFLTNGQEVFVGIDKEGKVELIDLPATIESGVYDLPLIRSSNHTTLQPVIYEMEPITWSIPGGSNFAGTKLLITMPIHENDPIDWSFNIVSGNEDRLFRLNRFNASTTELELTTNDVRQNVFEIQVNGTNKANDVESMLLNVTIDFTNALQQFLPQFNDKTVDPNINIPLDHPETVSIYSGAASVPSNPSIPILYTIAFNGTQKMFTVDQKGNVNIVIAVEDRKLGNYQVKITAICGTFKADKVINVIINESPTPTQQPQLDVTTTLPPFGRLEFTKPNFAFHAEDTIDTDDIIGKVDFSVTFFNRDDYKIIIVPKVFNQLFKVDMDTGALFVRKSPPNGWKVREIVFQMFIVKNGENVRDAPSTRVNIVIDSSVSSTTIQTPLSTTIQPVTSTTTASHQIDSTPTTVDVLSSLGTTTISITSTTTTAPDVPLITKFFLSPSYTGVVYEGKYVVASLIPLKPSTFKSEDIKDKEKVNFEILPFPSNTSIFIRKESGDIMVIGNVDKQTQNNVITFTVRASNNQNKSNFEDALVSLTILKKVNDNSPLFDENTPTAIAVDINTVPLQIIGQFKATDKEDAIITYSITDFGKDLFGIDDEGNVSIKKSLQSADKVNLIQITASDNGSPPLRTTWPVRVEVFDRNTEVTPVFIPQNYSISVPPNNPIDSSLYQMVPGLGTYSFSITSLPKSDLFRVDNTGKIFLNRYPKSDESGKLYIATVKATVPSSGASAVQEIYIQLEKEMDASTALPLLTTTTNTTPTPITTPPPSLQPNCSFDLKVYQNELIENLNVKTKLGTVKTTCQGPTVVPLTFKFVDNDEDLFEIDSDTGDYYAVKGLDFEQKRVHYMTVQFEYKQQLANIRKRQSTNKIIEGYVRNRLKSNQALIVVTVLNANDNPPTFRNLQPTTNNYIFYVDWQAEEKTVIGSVEADDIDENVKVTFALADNQSPIFGIDKNTGSVYLKTSIATSREDMYSLDVNGSDGELVSTAQIIVYKIGPGVNVIALEVNESPQNVDGHLYETQLSKQLDLNVKVIKKQEFVDLNNTAFLNKTLLLVYASDNDMIPVRDDLLKDQITAKMDQLHLGGLEIGAVTTLKSNNLFGLTSWEILLIAICAVLLLLTCFICVCVCYYCKKRKMADKDIKGYMLDSRTEGPRPYNIEVTTRKTAQQILTGPQTQDGNKKYVDVVDTMNGLYGKIDKSNKRGGVDGTDNNQNRNSNQNLNNTLDQKDYTHERDMSYEMYNEPTRTKSSQSDKKLSSSATELKISSHS</sequence>
<proteinExistence type="predicted"/>
<organism evidence="1 2">
    <name type="scientific">Rhabditophanes sp. KR3021</name>
    <dbReference type="NCBI Taxonomy" id="114890"/>
    <lineage>
        <taxon>Eukaryota</taxon>
        <taxon>Metazoa</taxon>
        <taxon>Ecdysozoa</taxon>
        <taxon>Nematoda</taxon>
        <taxon>Chromadorea</taxon>
        <taxon>Rhabditida</taxon>
        <taxon>Tylenchina</taxon>
        <taxon>Panagrolaimomorpha</taxon>
        <taxon>Strongyloidoidea</taxon>
        <taxon>Alloionematidae</taxon>
        <taxon>Rhabditophanes</taxon>
    </lineage>
</organism>
<evidence type="ECO:0000313" key="2">
    <source>
        <dbReference type="WBParaSite" id="RSKR_0000534400.1"/>
    </source>
</evidence>
<name>A0AC35TXY0_9BILA</name>
<dbReference type="WBParaSite" id="RSKR_0000534400.1">
    <property type="protein sequence ID" value="RSKR_0000534400.1"/>
    <property type="gene ID" value="RSKR_0000534400"/>
</dbReference>
<reference evidence="2" key="1">
    <citation type="submission" date="2016-11" db="UniProtKB">
        <authorList>
            <consortium name="WormBaseParasite"/>
        </authorList>
    </citation>
    <scope>IDENTIFICATION</scope>
    <source>
        <strain evidence="2">KR3021</strain>
    </source>
</reference>
<evidence type="ECO:0000313" key="1">
    <source>
        <dbReference type="Proteomes" id="UP000095286"/>
    </source>
</evidence>
<protein>
    <submittedName>
        <fullName evidence="2">Cadherin domain-containing protein</fullName>
    </submittedName>
</protein>
<accession>A0AC35TXY0</accession>
<dbReference type="Proteomes" id="UP000095286">
    <property type="component" value="Unplaced"/>
</dbReference>